<feature type="non-terminal residue" evidence="2">
    <location>
        <position position="1"/>
    </location>
</feature>
<evidence type="ECO:0000256" key="1">
    <source>
        <dbReference type="SAM" id="MobiDB-lite"/>
    </source>
</evidence>
<keyword evidence="3" id="KW-1185">Reference proteome</keyword>
<dbReference type="EMBL" id="LXQA010798305">
    <property type="protein sequence ID" value="MCI71543.1"/>
    <property type="molecule type" value="Genomic_DNA"/>
</dbReference>
<protein>
    <submittedName>
        <fullName evidence="2">Uncharacterized protein</fullName>
    </submittedName>
</protein>
<dbReference type="AlphaFoldDB" id="A0A392UDF5"/>
<evidence type="ECO:0000313" key="2">
    <source>
        <dbReference type="EMBL" id="MCI71543.1"/>
    </source>
</evidence>
<accession>A0A392UDF5</accession>
<comment type="caution">
    <text evidence="2">The sequence shown here is derived from an EMBL/GenBank/DDBJ whole genome shotgun (WGS) entry which is preliminary data.</text>
</comment>
<feature type="compositionally biased region" description="Low complexity" evidence="1">
    <location>
        <begin position="44"/>
        <end position="72"/>
    </location>
</feature>
<dbReference type="Proteomes" id="UP000265520">
    <property type="component" value="Unassembled WGS sequence"/>
</dbReference>
<organism evidence="2 3">
    <name type="scientific">Trifolium medium</name>
    <dbReference type="NCBI Taxonomy" id="97028"/>
    <lineage>
        <taxon>Eukaryota</taxon>
        <taxon>Viridiplantae</taxon>
        <taxon>Streptophyta</taxon>
        <taxon>Embryophyta</taxon>
        <taxon>Tracheophyta</taxon>
        <taxon>Spermatophyta</taxon>
        <taxon>Magnoliopsida</taxon>
        <taxon>eudicotyledons</taxon>
        <taxon>Gunneridae</taxon>
        <taxon>Pentapetalae</taxon>
        <taxon>rosids</taxon>
        <taxon>fabids</taxon>
        <taxon>Fabales</taxon>
        <taxon>Fabaceae</taxon>
        <taxon>Papilionoideae</taxon>
        <taxon>50 kb inversion clade</taxon>
        <taxon>NPAAA clade</taxon>
        <taxon>Hologalegina</taxon>
        <taxon>IRL clade</taxon>
        <taxon>Trifolieae</taxon>
        <taxon>Trifolium</taxon>
    </lineage>
</organism>
<feature type="region of interest" description="Disordered" evidence="1">
    <location>
        <begin position="28"/>
        <end position="72"/>
    </location>
</feature>
<proteinExistence type="predicted"/>
<sequence>GQSRRQRNLIGYVPYPLKYLDFKARQHLSSESLSETHDLPLETSLSSSSDRNNSSVDPVMPSSSPESFSPSQ</sequence>
<reference evidence="2 3" key="1">
    <citation type="journal article" date="2018" name="Front. Plant Sci.">
        <title>Red Clover (Trifolium pratense) and Zigzag Clover (T. medium) - A Picture of Genomic Similarities and Differences.</title>
        <authorList>
            <person name="Dluhosova J."/>
            <person name="Istvanek J."/>
            <person name="Nedelnik J."/>
            <person name="Repkova J."/>
        </authorList>
    </citation>
    <scope>NUCLEOTIDE SEQUENCE [LARGE SCALE GENOMIC DNA]</scope>
    <source>
        <strain evidence="3">cv. 10/8</strain>
        <tissue evidence="2">Leaf</tissue>
    </source>
</reference>
<evidence type="ECO:0000313" key="3">
    <source>
        <dbReference type="Proteomes" id="UP000265520"/>
    </source>
</evidence>
<name>A0A392UDF5_9FABA</name>